<accession>A0A9X2AUV2</accession>
<name>A0A9X2AUV2_9VIBR</name>
<proteinExistence type="predicted"/>
<dbReference type="RefSeq" id="WP_244355021.1">
    <property type="nucleotide sequence ID" value="NZ_JAJNNZ010000002.1"/>
</dbReference>
<reference evidence="3" key="1">
    <citation type="submission" date="2021-11" db="EMBL/GenBank/DDBJ databases">
        <title>Vibrio ZSDE26 sp. nov. and Vibrio ZSDZ34 sp. nov., isolated from coastal seawater in Qingdao.</title>
        <authorList>
            <person name="Zhang P."/>
        </authorList>
    </citation>
    <scope>NUCLEOTIDE SEQUENCE</scope>
    <source>
        <strain evidence="3">ZSDZ34</strain>
    </source>
</reference>
<feature type="chain" id="PRO_5040842328" evidence="2">
    <location>
        <begin position="20"/>
        <end position="249"/>
    </location>
</feature>
<dbReference type="AlphaFoldDB" id="A0A9X2AUV2"/>
<evidence type="ECO:0000256" key="2">
    <source>
        <dbReference type="SAM" id="SignalP"/>
    </source>
</evidence>
<gene>
    <name evidence="3" type="ORF">LNL84_02605</name>
</gene>
<evidence type="ECO:0000313" key="3">
    <source>
        <dbReference type="EMBL" id="MCJ2375715.1"/>
    </source>
</evidence>
<dbReference type="Gene3D" id="2.40.160.40">
    <property type="entry name" value="monomeric porin ompg"/>
    <property type="match status" value="1"/>
</dbReference>
<keyword evidence="1 2" id="KW-0732">Signal</keyword>
<keyword evidence="4" id="KW-1185">Reference proteome</keyword>
<feature type="signal peptide" evidence="2">
    <location>
        <begin position="1"/>
        <end position="19"/>
    </location>
</feature>
<comment type="caution">
    <text evidence="3">The sequence shown here is derived from an EMBL/GenBank/DDBJ whole genome shotgun (WGS) entry which is preliminary data.</text>
</comment>
<organism evidence="3 4">
    <name type="scientific">Vibrio gelatinilyticus</name>
    <dbReference type="NCBI Taxonomy" id="2893468"/>
    <lineage>
        <taxon>Bacteria</taxon>
        <taxon>Pseudomonadati</taxon>
        <taxon>Pseudomonadota</taxon>
        <taxon>Gammaproteobacteria</taxon>
        <taxon>Vibrionales</taxon>
        <taxon>Vibrionaceae</taxon>
        <taxon>Vibrio</taxon>
    </lineage>
</organism>
<protein>
    <submittedName>
        <fullName evidence="3">Porin</fullName>
    </submittedName>
</protein>
<evidence type="ECO:0000256" key="1">
    <source>
        <dbReference type="ARBA" id="ARBA00022729"/>
    </source>
</evidence>
<evidence type="ECO:0000313" key="4">
    <source>
        <dbReference type="Proteomes" id="UP001139488"/>
    </source>
</evidence>
<dbReference type="InterPro" id="IPR053713">
    <property type="entry name" value="Bact_OM_Channel_sf"/>
</dbReference>
<dbReference type="Proteomes" id="UP001139488">
    <property type="component" value="Unassembled WGS sequence"/>
</dbReference>
<sequence length="249" mass="28600">MFRLVSVLAALFFAAPTFAASSFIEGNVQFNSTYLPNSKVTGKMAAGHTFDTDTSILFKVEHIPLGGTPYTDSPHHHDDVYFGHSAKAPLVTLGVEQKFALSRNFWLAAGYQHLMQLGETMQYRPLFKIGFDFDEGISLSHRTRAEIYAKHNRWGYKPDIDYRFDNKIAYQFKTHPVKIHYNNVYFMGGSYYPWYTGSYNSMDHEFRLTLTKYAFQPYFEYKSQGNFRHPYGNTGVTNSAFVVGGSYHF</sequence>
<dbReference type="EMBL" id="JAJNNZ010000002">
    <property type="protein sequence ID" value="MCJ2375715.1"/>
    <property type="molecule type" value="Genomic_DNA"/>
</dbReference>